<protein>
    <recommendedName>
        <fullName evidence="9">CRM domain-containing protein</fullName>
    </recommendedName>
</protein>
<name>A0A484LN97_9ASTE</name>
<keyword evidence="5" id="KW-0508">mRNA splicing</keyword>
<dbReference type="GO" id="GO:0006397">
    <property type="term" value="P:mRNA processing"/>
    <property type="evidence" value="ECO:0007669"/>
    <property type="project" value="UniProtKB-KW"/>
</dbReference>
<accession>A0A484LN97</accession>
<dbReference type="InterPro" id="IPR001890">
    <property type="entry name" value="RNA-binding_CRM"/>
</dbReference>
<dbReference type="Proteomes" id="UP000595140">
    <property type="component" value="Unassembled WGS sequence"/>
</dbReference>
<feature type="region of interest" description="Disordered" evidence="8">
    <location>
        <begin position="489"/>
        <end position="517"/>
    </location>
</feature>
<evidence type="ECO:0000256" key="8">
    <source>
        <dbReference type="SAM" id="MobiDB-lite"/>
    </source>
</evidence>
<dbReference type="AlphaFoldDB" id="A0A484LN97"/>
<reference evidence="10 11" key="1">
    <citation type="submission" date="2018-04" db="EMBL/GenBank/DDBJ databases">
        <authorList>
            <person name="Vogel A."/>
        </authorList>
    </citation>
    <scope>NUCLEOTIDE SEQUENCE [LARGE SCALE GENOMIC DNA]</scope>
</reference>
<dbReference type="GO" id="GO:0003723">
    <property type="term" value="F:RNA binding"/>
    <property type="evidence" value="ECO:0007669"/>
    <property type="project" value="UniProtKB-UniRule"/>
</dbReference>
<dbReference type="GO" id="GO:0000373">
    <property type="term" value="P:Group II intron splicing"/>
    <property type="evidence" value="ECO:0007669"/>
    <property type="project" value="InterPro"/>
</dbReference>
<evidence type="ECO:0000256" key="2">
    <source>
        <dbReference type="ARBA" id="ARBA00022737"/>
    </source>
</evidence>
<evidence type="ECO:0000256" key="5">
    <source>
        <dbReference type="ARBA" id="ARBA00023187"/>
    </source>
</evidence>
<keyword evidence="3 7" id="KW-0694">RNA-binding</keyword>
<evidence type="ECO:0000256" key="1">
    <source>
        <dbReference type="ARBA" id="ARBA00022664"/>
    </source>
</evidence>
<dbReference type="PANTHER" id="PTHR46247">
    <property type="entry name" value="CRS2-ASSOCIATED FACTOR 1, CHLOROPLASTIC"/>
    <property type="match status" value="1"/>
</dbReference>
<dbReference type="Gene3D" id="3.30.110.60">
    <property type="entry name" value="YhbY-like"/>
    <property type="match status" value="2"/>
</dbReference>
<dbReference type="PANTHER" id="PTHR46247:SF3">
    <property type="entry name" value="CRS2-ASSOCIATED FACTOR 2, CHLOROPLASTIC"/>
    <property type="match status" value="1"/>
</dbReference>
<feature type="compositionally biased region" description="Gly residues" evidence="8">
    <location>
        <begin position="490"/>
        <end position="510"/>
    </location>
</feature>
<keyword evidence="11" id="KW-1185">Reference proteome</keyword>
<dbReference type="InterPro" id="IPR035920">
    <property type="entry name" value="YhbY-like_sf"/>
</dbReference>
<gene>
    <name evidence="10" type="ORF">CCAM_LOCUS19585</name>
</gene>
<dbReference type="GO" id="GO:1990904">
    <property type="term" value="C:ribonucleoprotein complex"/>
    <property type="evidence" value="ECO:0007669"/>
    <property type="project" value="UniProtKB-KW"/>
</dbReference>
<keyword evidence="6" id="KW-0687">Ribonucleoprotein</keyword>
<organism evidence="10 11">
    <name type="scientific">Cuscuta campestris</name>
    <dbReference type="NCBI Taxonomy" id="132261"/>
    <lineage>
        <taxon>Eukaryota</taxon>
        <taxon>Viridiplantae</taxon>
        <taxon>Streptophyta</taxon>
        <taxon>Embryophyta</taxon>
        <taxon>Tracheophyta</taxon>
        <taxon>Spermatophyta</taxon>
        <taxon>Magnoliopsida</taxon>
        <taxon>eudicotyledons</taxon>
        <taxon>Gunneridae</taxon>
        <taxon>Pentapetalae</taxon>
        <taxon>asterids</taxon>
        <taxon>lamiids</taxon>
        <taxon>Solanales</taxon>
        <taxon>Convolvulaceae</taxon>
        <taxon>Cuscuteae</taxon>
        <taxon>Cuscuta</taxon>
        <taxon>Cuscuta subgen. Grammica</taxon>
        <taxon>Cuscuta sect. Cleistogrammica</taxon>
    </lineage>
</organism>
<evidence type="ECO:0000256" key="7">
    <source>
        <dbReference type="PROSITE-ProRule" id="PRU00626"/>
    </source>
</evidence>
<keyword evidence="1" id="KW-0507">mRNA processing</keyword>
<keyword evidence="4" id="KW-0809">Transit peptide</keyword>
<feature type="compositionally biased region" description="Polar residues" evidence="8">
    <location>
        <begin position="15"/>
        <end position="26"/>
    </location>
</feature>
<evidence type="ECO:0000259" key="9">
    <source>
        <dbReference type="PROSITE" id="PS51295"/>
    </source>
</evidence>
<dbReference type="InterPro" id="IPR044599">
    <property type="entry name" value="CAF1P_plant"/>
</dbReference>
<dbReference type="EMBL" id="OOIL02001723">
    <property type="protein sequence ID" value="VFQ77809.1"/>
    <property type="molecule type" value="Genomic_DNA"/>
</dbReference>
<dbReference type="FunFam" id="3.30.110.60:FF:000002">
    <property type="entry name" value="CRS2-associated factor 1, chloroplastic"/>
    <property type="match status" value="2"/>
</dbReference>
<feature type="domain" description="CRM" evidence="9">
    <location>
        <begin position="320"/>
        <end position="416"/>
    </location>
</feature>
<keyword evidence="2" id="KW-0677">Repeat</keyword>
<evidence type="ECO:0000313" key="11">
    <source>
        <dbReference type="Proteomes" id="UP000595140"/>
    </source>
</evidence>
<feature type="region of interest" description="Disordered" evidence="8">
    <location>
        <begin position="13"/>
        <end position="67"/>
    </location>
</feature>
<evidence type="ECO:0000256" key="4">
    <source>
        <dbReference type="ARBA" id="ARBA00022946"/>
    </source>
</evidence>
<dbReference type="PROSITE" id="PS51295">
    <property type="entry name" value="CRM"/>
    <property type="match status" value="2"/>
</dbReference>
<dbReference type="Pfam" id="PF01985">
    <property type="entry name" value="CRS1_YhbY"/>
    <property type="match status" value="2"/>
</dbReference>
<sequence>MAILATLPGFDLFSNLPTTAPRQSPGDSRHRSTAPPKPPIPVPKYPPPLRSQKRANNEQKPHQEPNQIPAFSIATLTSNYRKPVKPGEVISADGDRAVIVGESGVSYRLPGAPFEFQYSYSETPKVQPLAIREPAVLPFAPPTMPRPWTGKAPAKKSKRNIKLFGPLDPKDGNDAKQYHYEMLKAYELGKYMVRPRNEVLGPPLTRDEIKELLQPRISSNKQVNLGRDGLTHNMLELIHTHWRRLPVCKVRCLGVPTVDMDNICRCIEEKTGGKVIYRVGAVVYVFRGRNYVHHLRPQLPVMLWKPAAPVYPKLIQEVPQGLTKQEADEFREKGKKLLPICKLGKNGVYVDLVKDVRDAFEVSPLVKIDCKGLHARDYKKLGAKLKELVPCVLLSFDEEQVLMWRGNDWKPRHKNYSHIRVADDTVCVRSPGTISEVSPRMATLWQGAVDSGTALLLDEINLEPDDLLKRVEEFEGTLQAMNHSYPVNTFGGGSGGGGGGGGSGGGGGGDSDGEELINDDLLGVVPESELPFGSLPIDAIVEQFS</sequence>
<feature type="domain" description="CRM" evidence="9">
    <location>
        <begin position="202"/>
        <end position="298"/>
    </location>
</feature>
<evidence type="ECO:0000313" key="10">
    <source>
        <dbReference type="EMBL" id="VFQ77809.1"/>
    </source>
</evidence>
<feature type="compositionally biased region" description="Pro residues" evidence="8">
    <location>
        <begin position="35"/>
        <end position="49"/>
    </location>
</feature>
<dbReference type="SMART" id="SM01103">
    <property type="entry name" value="CRS1_YhbY"/>
    <property type="match status" value="2"/>
</dbReference>
<evidence type="ECO:0000256" key="3">
    <source>
        <dbReference type="ARBA" id="ARBA00022884"/>
    </source>
</evidence>
<proteinExistence type="predicted"/>
<evidence type="ECO:0000256" key="6">
    <source>
        <dbReference type="ARBA" id="ARBA00023274"/>
    </source>
</evidence>
<dbReference type="SUPFAM" id="SSF75471">
    <property type="entry name" value="YhbY-like"/>
    <property type="match status" value="2"/>
</dbReference>
<dbReference type="OrthoDB" id="2021019at2759"/>